<keyword evidence="10 13" id="KW-0472">Membrane</keyword>
<geneLocation type="mitochondrion" evidence="14"/>
<dbReference type="EMBL" id="KF540163">
    <property type="protein sequence ID" value="AGZ19111.1"/>
    <property type="molecule type" value="Genomic_DNA"/>
</dbReference>
<evidence type="ECO:0000256" key="12">
    <source>
        <dbReference type="RuleBase" id="RU003661"/>
    </source>
</evidence>
<evidence type="ECO:0000256" key="5">
    <source>
        <dbReference type="ARBA" id="ARBA00022692"/>
    </source>
</evidence>
<evidence type="ECO:0000256" key="2">
    <source>
        <dbReference type="ARBA" id="ARBA00008892"/>
    </source>
</evidence>
<dbReference type="Pfam" id="PF00895">
    <property type="entry name" value="ATP-synt_8"/>
    <property type="match status" value="1"/>
</dbReference>
<dbReference type="InterPro" id="IPR050635">
    <property type="entry name" value="ATPase_protein_8"/>
</dbReference>
<sequence length="53" mass="6466">MPQLNPNPWLFIMISSWIIILMILLTKIIKHKPMSPTSLMIMHKHFIPWNWPW</sequence>
<organism evidence="14">
    <name type="scientific">Schistometopum gregorii</name>
    <dbReference type="NCBI Taxonomy" id="260982"/>
    <lineage>
        <taxon>Eukaryota</taxon>
        <taxon>Metazoa</taxon>
        <taxon>Chordata</taxon>
        <taxon>Craniata</taxon>
        <taxon>Vertebrata</taxon>
        <taxon>Euteleostomi</taxon>
        <taxon>Amphibia</taxon>
        <taxon>Gymnophiona</taxon>
        <taxon>Schistometopum</taxon>
    </lineage>
</organism>
<dbReference type="AlphaFoldDB" id="W5RH74"/>
<protein>
    <recommendedName>
        <fullName evidence="12">ATP synthase complex subunit 8</fullName>
    </recommendedName>
</protein>
<evidence type="ECO:0000256" key="13">
    <source>
        <dbReference type="SAM" id="Phobius"/>
    </source>
</evidence>
<dbReference type="CTD" id="4509"/>
<name>W5RH74_9AMPH</name>
<accession>W5RH74</accession>
<dbReference type="PANTHER" id="PTHR39937">
    <property type="entry name" value="ATP SYNTHASE PROTEIN 8"/>
    <property type="match status" value="1"/>
</dbReference>
<dbReference type="GO" id="GO:0015078">
    <property type="term" value="F:proton transmembrane transporter activity"/>
    <property type="evidence" value="ECO:0007669"/>
    <property type="project" value="InterPro"/>
</dbReference>
<dbReference type="GO" id="GO:0031966">
    <property type="term" value="C:mitochondrial membrane"/>
    <property type="evidence" value="ECO:0007669"/>
    <property type="project" value="UniProtKB-SubCell"/>
</dbReference>
<feature type="transmembrane region" description="Helical" evidence="13">
    <location>
        <begin position="6"/>
        <end position="25"/>
    </location>
</feature>
<proteinExistence type="inferred from homology"/>
<keyword evidence="6 12" id="KW-0375">Hydrogen ion transport</keyword>
<evidence type="ECO:0000256" key="7">
    <source>
        <dbReference type="ARBA" id="ARBA00022989"/>
    </source>
</evidence>
<reference evidence="14" key="1">
    <citation type="journal article" date="2014" name="Mol. Phylogenet. Evol.">
        <title>Life-history evolution and mitogenomic phylogeny of caecilian amphibians.</title>
        <authorList>
            <person name="San Mauro D."/>
            <person name="Gower D.J."/>
            <person name="Muller H."/>
            <person name="Loader S.P."/>
            <person name="Zardoya R."/>
            <person name="Nussbaum R.A."/>
            <person name="Wilkinson M."/>
        </authorList>
    </citation>
    <scope>NUCLEOTIDE SEQUENCE</scope>
</reference>
<dbReference type="PANTHER" id="PTHR39937:SF1">
    <property type="entry name" value="ATP SYNTHASE PROTEIN 8"/>
    <property type="match status" value="1"/>
</dbReference>
<evidence type="ECO:0000256" key="6">
    <source>
        <dbReference type="ARBA" id="ARBA00022781"/>
    </source>
</evidence>
<dbReference type="GO" id="GO:0045259">
    <property type="term" value="C:proton-transporting ATP synthase complex"/>
    <property type="evidence" value="ECO:0007669"/>
    <property type="project" value="UniProtKB-KW"/>
</dbReference>
<evidence type="ECO:0000256" key="8">
    <source>
        <dbReference type="ARBA" id="ARBA00023065"/>
    </source>
</evidence>
<evidence type="ECO:0000256" key="1">
    <source>
        <dbReference type="ARBA" id="ARBA00004304"/>
    </source>
</evidence>
<dbReference type="GO" id="GO:0015986">
    <property type="term" value="P:proton motive force-driven ATP synthesis"/>
    <property type="evidence" value="ECO:0007669"/>
    <property type="project" value="InterPro"/>
</dbReference>
<evidence type="ECO:0000256" key="3">
    <source>
        <dbReference type="ARBA" id="ARBA00022448"/>
    </source>
</evidence>
<dbReference type="GeneID" id="18490207"/>
<dbReference type="InterPro" id="IPR001421">
    <property type="entry name" value="ATP8_metazoa"/>
</dbReference>
<gene>
    <name evidence="14" type="primary">ATP8</name>
</gene>
<evidence type="ECO:0000256" key="10">
    <source>
        <dbReference type="ARBA" id="ARBA00023136"/>
    </source>
</evidence>
<evidence type="ECO:0000256" key="9">
    <source>
        <dbReference type="ARBA" id="ARBA00023128"/>
    </source>
</evidence>
<keyword evidence="3 12" id="KW-0813">Transport</keyword>
<comment type="similarity">
    <text evidence="2 12">Belongs to the ATPase protein 8 family.</text>
</comment>
<keyword evidence="4 12" id="KW-0138">CF(0)</keyword>
<keyword evidence="11" id="KW-0066">ATP synthesis</keyword>
<dbReference type="RefSeq" id="YP_009003617.1">
    <property type="nucleotide sequence ID" value="NC_023518.1"/>
</dbReference>
<keyword evidence="9 12" id="KW-0496">Mitochondrion</keyword>
<keyword evidence="7 13" id="KW-1133">Transmembrane helix</keyword>
<keyword evidence="5 12" id="KW-0812">Transmembrane</keyword>
<keyword evidence="8 12" id="KW-0406">Ion transport</keyword>
<comment type="subcellular location">
    <subcellularLocation>
        <location evidence="1 12">Mitochondrion membrane</location>
        <topology evidence="1 12">Single-pass membrane protein</topology>
    </subcellularLocation>
</comment>
<evidence type="ECO:0000256" key="4">
    <source>
        <dbReference type="ARBA" id="ARBA00022547"/>
    </source>
</evidence>
<evidence type="ECO:0000256" key="11">
    <source>
        <dbReference type="ARBA" id="ARBA00023310"/>
    </source>
</evidence>
<evidence type="ECO:0000313" key="14">
    <source>
        <dbReference type="EMBL" id="AGZ19111.1"/>
    </source>
</evidence>